<sequence length="72" mass="8387">MVWVAFQRSNRFELVRLERDFKVKKHGYSAGLYLALLEEYVPTIIILASLSCRIMLLSILLKRSSNTLKMIV</sequence>
<reference evidence="2 3" key="1">
    <citation type="journal article" date="2018" name="Proc. Natl. Acad. Sci. U.S.A.">
        <title>Linking secondary metabolites to gene clusters through genome sequencing of six diverse Aspergillus species.</title>
        <authorList>
            <person name="Kaerboelling I."/>
            <person name="Vesth T.C."/>
            <person name="Frisvad J.C."/>
            <person name="Nybo J.L."/>
            <person name="Theobald S."/>
            <person name="Kuo A."/>
            <person name="Bowyer P."/>
            <person name="Matsuda Y."/>
            <person name="Mondo S."/>
            <person name="Lyhne E.K."/>
            <person name="Kogle M.E."/>
            <person name="Clum A."/>
            <person name="Lipzen A."/>
            <person name="Salamov A."/>
            <person name="Ngan C.Y."/>
            <person name="Daum C."/>
            <person name="Chiniquy J."/>
            <person name="Barry K."/>
            <person name="LaButti K."/>
            <person name="Haridas S."/>
            <person name="Simmons B.A."/>
            <person name="Magnuson J.K."/>
            <person name="Mortensen U.H."/>
            <person name="Larsen T.O."/>
            <person name="Grigoriev I.V."/>
            <person name="Baker S.E."/>
            <person name="Andersen M.R."/>
        </authorList>
    </citation>
    <scope>NUCLEOTIDE SEQUENCE [LARGE SCALE GENOMIC DNA]</scope>
    <source>
        <strain evidence="2 3">IBT 24754</strain>
    </source>
</reference>
<keyword evidence="1" id="KW-0812">Transmembrane</keyword>
<comment type="caution">
    <text evidence="2">The sequence shown here is derived from an EMBL/GenBank/DDBJ whole genome shotgun (WGS) entry which is preliminary data.</text>
</comment>
<feature type="transmembrane region" description="Helical" evidence="1">
    <location>
        <begin position="40"/>
        <end position="61"/>
    </location>
</feature>
<accession>A0A2T5LL25</accession>
<gene>
    <name evidence="2" type="ORF">P175DRAFT_0541504</name>
</gene>
<organism evidence="2 3">
    <name type="scientific">Aspergillus ochraceoroseus IBT 24754</name>
    <dbReference type="NCBI Taxonomy" id="1392256"/>
    <lineage>
        <taxon>Eukaryota</taxon>
        <taxon>Fungi</taxon>
        <taxon>Dikarya</taxon>
        <taxon>Ascomycota</taxon>
        <taxon>Pezizomycotina</taxon>
        <taxon>Eurotiomycetes</taxon>
        <taxon>Eurotiomycetidae</taxon>
        <taxon>Eurotiales</taxon>
        <taxon>Aspergillaceae</taxon>
        <taxon>Aspergillus</taxon>
        <taxon>Aspergillus subgen. Nidulantes</taxon>
    </lineage>
</organism>
<dbReference type="GeneID" id="63817234"/>
<protein>
    <submittedName>
        <fullName evidence="2">Uncharacterized protein</fullName>
    </submittedName>
</protein>
<keyword evidence="1" id="KW-1133">Transmembrane helix</keyword>
<dbReference type="OrthoDB" id="3556043at2759"/>
<keyword evidence="1" id="KW-0472">Membrane</keyword>
<evidence type="ECO:0000313" key="3">
    <source>
        <dbReference type="Proteomes" id="UP000244073"/>
    </source>
</evidence>
<evidence type="ECO:0000256" key="1">
    <source>
        <dbReference type="SAM" id="Phobius"/>
    </source>
</evidence>
<dbReference type="VEuPathDB" id="FungiDB:P175DRAFT_0541504"/>
<dbReference type="AlphaFoldDB" id="A0A2T5LL25"/>
<dbReference type="EMBL" id="MSFN02000013">
    <property type="protein sequence ID" value="PTU16984.1"/>
    <property type="molecule type" value="Genomic_DNA"/>
</dbReference>
<proteinExistence type="predicted"/>
<dbReference type="RefSeq" id="XP_040748401.1">
    <property type="nucleotide sequence ID" value="XM_040900352.1"/>
</dbReference>
<name>A0A2T5LL25_9EURO</name>
<dbReference type="Proteomes" id="UP000244073">
    <property type="component" value="Unassembled WGS sequence"/>
</dbReference>
<evidence type="ECO:0000313" key="2">
    <source>
        <dbReference type="EMBL" id="PTU16984.1"/>
    </source>
</evidence>